<keyword evidence="4 11" id="KW-0812">Transmembrane</keyword>
<evidence type="ECO:0000259" key="12">
    <source>
        <dbReference type="PROSITE" id="PS50111"/>
    </source>
</evidence>
<dbReference type="CDD" id="cd12912">
    <property type="entry name" value="PDC2_MCP_like"/>
    <property type="match status" value="1"/>
</dbReference>
<dbReference type="InterPro" id="IPR051310">
    <property type="entry name" value="MCP_chemotaxis"/>
</dbReference>
<gene>
    <name evidence="14" type="ORF">AWY79_12355</name>
</gene>
<dbReference type="Pfam" id="PF02743">
    <property type="entry name" value="dCache_1"/>
    <property type="match status" value="1"/>
</dbReference>
<dbReference type="Pfam" id="PF00015">
    <property type="entry name" value="MCPsignal"/>
    <property type="match status" value="1"/>
</dbReference>
<dbReference type="Proteomes" id="UP000055611">
    <property type="component" value="Chromosome"/>
</dbReference>
<comment type="subcellular location">
    <subcellularLocation>
        <location evidence="1">Cell membrane</location>
        <topology evidence="1">Multi-pass membrane protein</topology>
    </subcellularLocation>
</comment>
<dbReference type="InterPro" id="IPR004089">
    <property type="entry name" value="MCPsignal_dom"/>
</dbReference>
<evidence type="ECO:0000256" key="2">
    <source>
        <dbReference type="ARBA" id="ARBA00022475"/>
    </source>
</evidence>
<organism evidence="14 15">
    <name type="scientific">Pseudodesulfovibrio indicus</name>
    <dbReference type="NCBI Taxonomy" id="1716143"/>
    <lineage>
        <taxon>Bacteria</taxon>
        <taxon>Pseudomonadati</taxon>
        <taxon>Thermodesulfobacteriota</taxon>
        <taxon>Desulfovibrionia</taxon>
        <taxon>Desulfovibrionales</taxon>
        <taxon>Desulfovibrionaceae</taxon>
    </lineage>
</organism>
<dbReference type="Pfam" id="PF00672">
    <property type="entry name" value="HAMP"/>
    <property type="match status" value="1"/>
</dbReference>
<accession>A0ABM5YWS1</accession>
<dbReference type="Gene3D" id="1.10.287.950">
    <property type="entry name" value="Methyl-accepting chemotaxis protein"/>
    <property type="match status" value="1"/>
</dbReference>
<keyword evidence="9" id="KW-0175">Coiled coil</keyword>
<keyword evidence="5 11" id="KW-1133">Transmembrane helix</keyword>
<keyword evidence="15" id="KW-1185">Reference proteome</keyword>
<evidence type="ECO:0000313" key="14">
    <source>
        <dbReference type="EMBL" id="AMK11849.1"/>
    </source>
</evidence>
<evidence type="ECO:0000256" key="9">
    <source>
        <dbReference type="SAM" id="Coils"/>
    </source>
</evidence>
<protein>
    <recommendedName>
        <fullName evidence="16">Chemotaxis protein</fullName>
    </recommendedName>
</protein>
<keyword evidence="8" id="KW-0807">Transducer</keyword>
<dbReference type="CDD" id="cd06225">
    <property type="entry name" value="HAMP"/>
    <property type="match status" value="1"/>
</dbReference>
<dbReference type="PANTHER" id="PTHR43531:SF11">
    <property type="entry name" value="METHYL-ACCEPTING CHEMOTAXIS PROTEIN 3"/>
    <property type="match status" value="1"/>
</dbReference>
<evidence type="ECO:0008006" key="16">
    <source>
        <dbReference type="Google" id="ProtNLM"/>
    </source>
</evidence>
<feature type="coiled-coil region" evidence="9">
    <location>
        <begin position="569"/>
        <end position="596"/>
    </location>
</feature>
<evidence type="ECO:0000256" key="8">
    <source>
        <dbReference type="PROSITE-ProRule" id="PRU00284"/>
    </source>
</evidence>
<dbReference type="InterPro" id="IPR003660">
    <property type="entry name" value="HAMP_dom"/>
</dbReference>
<evidence type="ECO:0000256" key="10">
    <source>
        <dbReference type="SAM" id="MobiDB-lite"/>
    </source>
</evidence>
<dbReference type="PANTHER" id="PTHR43531">
    <property type="entry name" value="PROTEIN ICFG"/>
    <property type="match status" value="1"/>
</dbReference>
<dbReference type="PROSITE" id="PS50111">
    <property type="entry name" value="CHEMOTAXIS_TRANSDUC_2"/>
    <property type="match status" value="1"/>
</dbReference>
<comment type="similarity">
    <text evidence="7">Belongs to the methyl-accepting chemotaxis (MCP) protein family.</text>
</comment>
<evidence type="ECO:0000256" key="6">
    <source>
        <dbReference type="ARBA" id="ARBA00023136"/>
    </source>
</evidence>
<dbReference type="EMBL" id="CP014206">
    <property type="protein sequence ID" value="AMK11849.1"/>
    <property type="molecule type" value="Genomic_DNA"/>
</dbReference>
<sequence>MEGSMKIRAKFILSIILPVVISVTVISGMVSMQIRGTVLESFEASAQGQLLMVDGFVGQLLKSPADITRYVASMPAVRNGLGDWTRFFTLPEGKYFALRDNMGALERQAFEAFDKLMRSHSEFAYVYAGLKDGGYTAAPNEEVSNSYDPRKRPWYEQGAASKTDTTLLKAYITTQGVPNIGMVTKIKDDQGQLIGVAAVDISLGKLSEIASSIQIGKTGYIMIVQDDGRILADPRDKERVFKKMGELSEAYAKLNSTTDKLVEGLVVDGMDMLGSVYVSQETGWKYIALIQRDEIVASSTAAIRNTVIIGVVIAVLFGLVGWKLANSMATPIVRSGEITRMVAQGDLTSSIEVKGKDEVAQLGHDLQDMGSKLRGIVGEVRQAVDSVATGASELSSTAESLAQGATEQAANVEEVASSMEEMLSNISHNAENTKETEQIALRSAEDATSGGKSVAQTVAAMKVIADKISVVEEIARQTNLLALNAAIEAARAGEHGKGFAVVAAEVRKLAERSGMAAAEISELSISSVKVAEEAGSMLEKMVPDIKHTAELIHNITVANNEQQAGAEGINSAIHQLDQVTQQIAAASEEMSSTASELSGQANLLKSTVAFFKLGGEGRADPVRTALPASDSEPEDDMFDRY</sequence>
<evidence type="ECO:0000256" key="5">
    <source>
        <dbReference type="ARBA" id="ARBA00022989"/>
    </source>
</evidence>
<dbReference type="Gene3D" id="3.30.450.20">
    <property type="entry name" value="PAS domain"/>
    <property type="match status" value="2"/>
</dbReference>
<feature type="transmembrane region" description="Helical" evidence="11">
    <location>
        <begin position="12"/>
        <end position="32"/>
    </location>
</feature>
<evidence type="ECO:0000256" key="3">
    <source>
        <dbReference type="ARBA" id="ARBA00022500"/>
    </source>
</evidence>
<feature type="domain" description="Methyl-accepting transducer" evidence="12">
    <location>
        <begin position="383"/>
        <end position="598"/>
    </location>
</feature>
<evidence type="ECO:0000313" key="15">
    <source>
        <dbReference type="Proteomes" id="UP000055611"/>
    </source>
</evidence>
<keyword evidence="6 11" id="KW-0472">Membrane</keyword>
<dbReference type="SUPFAM" id="SSF58104">
    <property type="entry name" value="Methyl-accepting chemotaxis protein (MCP) signaling domain"/>
    <property type="match status" value="1"/>
</dbReference>
<feature type="domain" description="HAMP" evidence="13">
    <location>
        <begin position="326"/>
        <end position="378"/>
    </location>
</feature>
<evidence type="ECO:0000256" key="11">
    <source>
        <dbReference type="SAM" id="Phobius"/>
    </source>
</evidence>
<dbReference type="SMART" id="SM00283">
    <property type="entry name" value="MA"/>
    <property type="match status" value="1"/>
</dbReference>
<feature type="region of interest" description="Disordered" evidence="10">
    <location>
        <begin position="618"/>
        <end position="641"/>
    </location>
</feature>
<evidence type="ECO:0000256" key="1">
    <source>
        <dbReference type="ARBA" id="ARBA00004651"/>
    </source>
</evidence>
<dbReference type="InterPro" id="IPR033479">
    <property type="entry name" value="dCache_1"/>
</dbReference>
<name>A0ABM5YWS1_9BACT</name>
<keyword evidence="3" id="KW-0145">Chemotaxis</keyword>
<proteinExistence type="inferred from homology"/>
<evidence type="ECO:0000259" key="13">
    <source>
        <dbReference type="PROSITE" id="PS50885"/>
    </source>
</evidence>
<evidence type="ECO:0000256" key="7">
    <source>
        <dbReference type="ARBA" id="ARBA00029447"/>
    </source>
</evidence>
<evidence type="ECO:0000256" key="4">
    <source>
        <dbReference type="ARBA" id="ARBA00022692"/>
    </source>
</evidence>
<keyword evidence="2" id="KW-1003">Cell membrane</keyword>
<feature type="compositionally biased region" description="Acidic residues" evidence="10">
    <location>
        <begin position="631"/>
        <end position="641"/>
    </location>
</feature>
<reference evidence="14 15" key="1">
    <citation type="journal article" date="2016" name="Front. Microbiol.">
        <title>Genome Sequence of the Piezophilic, Mesophilic Sulfate-Reducing Bacterium Desulfovibrio indicus J2T.</title>
        <authorList>
            <person name="Cao J."/>
            <person name="Maignien L."/>
            <person name="Shao Z."/>
            <person name="Alain K."/>
            <person name="Jebbar M."/>
        </authorList>
    </citation>
    <scope>NUCLEOTIDE SEQUENCE [LARGE SCALE GENOMIC DNA]</scope>
    <source>
        <strain evidence="14 15">J2</strain>
    </source>
</reference>
<dbReference type="SMART" id="SM00304">
    <property type="entry name" value="HAMP"/>
    <property type="match status" value="1"/>
</dbReference>
<dbReference type="PROSITE" id="PS50885">
    <property type="entry name" value="HAMP"/>
    <property type="match status" value="1"/>
</dbReference>